<feature type="transmembrane region" description="Helical" evidence="1">
    <location>
        <begin position="78"/>
        <end position="100"/>
    </location>
</feature>
<evidence type="ECO:0000313" key="2">
    <source>
        <dbReference type="EMBL" id="EAA7255104.1"/>
    </source>
</evidence>
<reference evidence="2" key="1">
    <citation type="submission" date="2018-07" db="EMBL/GenBank/DDBJ databases">
        <authorList>
            <person name="Ashton P.M."/>
            <person name="Dallman T."/>
            <person name="Nair S."/>
            <person name="De Pinna E."/>
            <person name="Peters T."/>
            <person name="Grant K."/>
        </authorList>
    </citation>
    <scope>NUCLEOTIDE SEQUENCE [LARGE SCALE GENOMIC DNA]</scope>
    <source>
        <strain evidence="2">440016</strain>
    </source>
</reference>
<sequence length="136" mass="16105">MHRMNSLFYRVMYSRFMLSRWTYLWLSVALFLAGFFAGLRACAVMVLAYGAALCLIHSFQLGNVPYRLQPQRRCRAASLRIVVWSWVVWAVGFFMLTFSLLYLKEPYQLAFWLGGIFCAALYKHQRRFHKGDSWIR</sequence>
<dbReference type="EMBL" id="AAACIV010000024">
    <property type="protein sequence ID" value="EAA7255104.1"/>
    <property type="molecule type" value="Genomic_DNA"/>
</dbReference>
<protein>
    <submittedName>
        <fullName evidence="2">Uncharacterized protein</fullName>
    </submittedName>
</protein>
<name>A0A3V2NYY4_SALET</name>
<keyword evidence="1" id="KW-0812">Transmembrane</keyword>
<comment type="caution">
    <text evidence="2">The sequence shown here is derived from an EMBL/GenBank/DDBJ whole genome shotgun (WGS) entry which is preliminary data.</text>
</comment>
<keyword evidence="1" id="KW-1133">Transmembrane helix</keyword>
<evidence type="ECO:0000256" key="1">
    <source>
        <dbReference type="SAM" id="Phobius"/>
    </source>
</evidence>
<keyword evidence="1" id="KW-0472">Membrane</keyword>
<accession>A0A3V2NYY4</accession>
<dbReference type="Proteomes" id="UP000839682">
    <property type="component" value="Unassembled WGS sequence"/>
</dbReference>
<feature type="transmembrane region" description="Helical" evidence="1">
    <location>
        <begin position="21"/>
        <end position="39"/>
    </location>
</feature>
<organism evidence="2">
    <name type="scientific">Salmonella enterica I</name>
    <dbReference type="NCBI Taxonomy" id="59201"/>
    <lineage>
        <taxon>Bacteria</taxon>
        <taxon>Pseudomonadati</taxon>
        <taxon>Pseudomonadota</taxon>
        <taxon>Gammaproteobacteria</taxon>
        <taxon>Enterobacterales</taxon>
        <taxon>Enterobacteriaceae</taxon>
        <taxon>Salmonella</taxon>
    </lineage>
</organism>
<feature type="transmembrane region" description="Helical" evidence="1">
    <location>
        <begin position="106"/>
        <end position="122"/>
    </location>
</feature>
<gene>
    <name evidence="2" type="ORF">DSF98_20845</name>
</gene>
<feature type="transmembrane region" description="Helical" evidence="1">
    <location>
        <begin position="45"/>
        <end position="66"/>
    </location>
</feature>
<dbReference type="AlphaFoldDB" id="A0A3V2NYY4"/>
<proteinExistence type="predicted"/>